<dbReference type="AlphaFoldDB" id="A0AAU9MXU1"/>
<keyword evidence="2" id="KW-1185">Reference proteome</keyword>
<dbReference type="PANTHER" id="PTHR36713">
    <property type="entry name" value="OS09G0344700 PROTEIN"/>
    <property type="match status" value="1"/>
</dbReference>
<accession>A0AAU9MXU1</accession>
<evidence type="ECO:0000313" key="1">
    <source>
        <dbReference type="EMBL" id="CAH1432654.1"/>
    </source>
</evidence>
<dbReference type="Proteomes" id="UP001157418">
    <property type="component" value="Unassembled WGS sequence"/>
</dbReference>
<gene>
    <name evidence="1" type="ORF">LVIROSA_LOCUS19293</name>
</gene>
<reference evidence="1 2" key="1">
    <citation type="submission" date="2022-01" db="EMBL/GenBank/DDBJ databases">
        <authorList>
            <person name="Xiong W."/>
            <person name="Schranz E."/>
        </authorList>
    </citation>
    <scope>NUCLEOTIDE SEQUENCE [LARGE SCALE GENOMIC DNA]</scope>
</reference>
<dbReference type="PANTHER" id="PTHR36713:SF1">
    <property type="entry name" value="OS09G0344700 PROTEIN"/>
    <property type="match status" value="1"/>
</dbReference>
<proteinExistence type="predicted"/>
<sequence length="124" mass="13319">MEATREAKSGSLLDKVKPPRLEDAGLEDCALPPDSIREAFLKAATTVSSHMFHHSDDELEGDCINDPLAGITSKVDPLFACDPKKGGELPKAIGDEAVELEVSDEAEKSCVDELQRLKVGDKKG</sequence>
<evidence type="ECO:0000313" key="2">
    <source>
        <dbReference type="Proteomes" id="UP001157418"/>
    </source>
</evidence>
<comment type="caution">
    <text evidence="1">The sequence shown here is derived from an EMBL/GenBank/DDBJ whole genome shotgun (WGS) entry which is preliminary data.</text>
</comment>
<name>A0AAU9MXU1_9ASTR</name>
<protein>
    <submittedName>
        <fullName evidence="1">Uncharacterized protein</fullName>
    </submittedName>
</protein>
<dbReference type="EMBL" id="CAKMRJ010003334">
    <property type="protein sequence ID" value="CAH1432654.1"/>
    <property type="molecule type" value="Genomic_DNA"/>
</dbReference>
<organism evidence="1 2">
    <name type="scientific">Lactuca virosa</name>
    <dbReference type="NCBI Taxonomy" id="75947"/>
    <lineage>
        <taxon>Eukaryota</taxon>
        <taxon>Viridiplantae</taxon>
        <taxon>Streptophyta</taxon>
        <taxon>Embryophyta</taxon>
        <taxon>Tracheophyta</taxon>
        <taxon>Spermatophyta</taxon>
        <taxon>Magnoliopsida</taxon>
        <taxon>eudicotyledons</taxon>
        <taxon>Gunneridae</taxon>
        <taxon>Pentapetalae</taxon>
        <taxon>asterids</taxon>
        <taxon>campanulids</taxon>
        <taxon>Asterales</taxon>
        <taxon>Asteraceae</taxon>
        <taxon>Cichorioideae</taxon>
        <taxon>Cichorieae</taxon>
        <taxon>Lactucinae</taxon>
        <taxon>Lactuca</taxon>
    </lineage>
</organism>